<evidence type="ECO:0000313" key="3">
    <source>
        <dbReference type="Proteomes" id="UP000070444"/>
    </source>
</evidence>
<evidence type="ECO:0000256" key="1">
    <source>
        <dbReference type="SAM" id="SignalP"/>
    </source>
</evidence>
<gene>
    <name evidence="2" type="ORF">CONCODRAFT_74027</name>
</gene>
<dbReference type="Proteomes" id="UP000070444">
    <property type="component" value="Unassembled WGS sequence"/>
</dbReference>
<feature type="chain" id="PRO_5007293987" description="Transmembrane protein" evidence="1">
    <location>
        <begin position="24"/>
        <end position="225"/>
    </location>
</feature>
<protein>
    <recommendedName>
        <fullName evidence="4">Transmembrane protein</fullName>
    </recommendedName>
</protein>
<dbReference type="AlphaFoldDB" id="A0A137NSZ1"/>
<sequence length="225" mass="24763">MLTNSNLIYYLVLLTQFLNFSQSLEINGDVVLCVTKLACSVPLKMNSTDYDSSFKQCTDGGTTKSKCTIEAMGFTKDQMNIYDSVVNKTVACATEEQNQYLKCTSVCSGNPKDMEDCVFDCKYKFLDIVTECFRLKSNVSESEFNEAKSCADKCSSQDMGEIFGCDVKCNGKLYKGLDIDLKNYSTVAKFAESNSESSSASMSFSSLPVVQLVSIALATIIFSLL</sequence>
<feature type="signal peptide" evidence="1">
    <location>
        <begin position="1"/>
        <end position="23"/>
    </location>
</feature>
<reference evidence="2 3" key="1">
    <citation type="journal article" date="2015" name="Genome Biol. Evol.">
        <title>Phylogenomic analyses indicate that early fungi evolved digesting cell walls of algal ancestors of land plants.</title>
        <authorList>
            <person name="Chang Y."/>
            <person name="Wang S."/>
            <person name="Sekimoto S."/>
            <person name="Aerts A.L."/>
            <person name="Choi C."/>
            <person name="Clum A."/>
            <person name="LaButti K.M."/>
            <person name="Lindquist E.A."/>
            <person name="Yee Ngan C."/>
            <person name="Ohm R.A."/>
            <person name="Salamov A.A."/>
            <person name="Grigoriev I.V."/>
            <person name="Spatafora J.W."/>
            <person name="Berbee M.L."/>
        </authorList>
    </citation>
    <scope>NUCLEOTIDE SEQUENCE [LARGE SCALE GENOMIC DNA]</scope>
    <source>
        <strain evidence="2 3">NRRL 28638</strain>
    </source>
</reference>
<keyword evidence="3" id="KW-1185">Reference proteome</keyword>
<dbReference type="EMBL" id="KQ964798">
    <property type="protein sequence ID" value="KXN65907.1"/>
    <property type="molecule type" value="Genomic_DNA"/>
</dbReference>
<evidence type="ECO:0008006" key="4">
    <source>
        <dbReference type="Google" id="ProtNLM"/>
    </source>
</evidence>
<name>A0A137NSZ1_CONC2</name>
<proteinExistence type="predicted"/>
<accession>A0A137NSZ1</accession>
<evidence type="ECO:0000313" key="2">
    <source>
        <dbReference type="EMBL" id="KXN65907.1"/>
    </source>
</evidence>
<organism evidence="2 3">
    <name type="scientific">Conidiobolus coronatus (strain ATCC 28846 / CBS 209.66 / NRRL 28638)</name>
    <name type="common">Delacroixia coronata</name>
    <dbReference type="NCBI Taxonomy" id="796925"/>
    <lineage>
        <taxon>Eukaryota</taxon>
        <taxon>Fungi</taxon>
        <taxon>Fungi incertae sedis</taxon>
        <taxon>Zoopagomycota</taxon>
        <taxon>Entomophthoromycotina</taxon>
        <taxon>Entomophthoromycetes</taxon>
        <taxon>Entomophthorales</taxon>
        <taxon>Ancylistaceae</taxon>
        <taxon>Conidiobolus</taxon>
    </lineage>
</organism>
<keyword evidence="1" id="KW-0732">Signal</keyword>